<dbReference type="GO" id="GO:0003677">
    <property type="term" value="F:DNA binding"/>
    <property type="evidence" value="ECO:0007669"/>
    <property type="project" value="InterPro"/>
</dbReference>
<dbReference type="InterPro" id="IPR007219">
    <property type="entry name" value="XnlR_reg_dom"/>
</dbReference>
<protein>
    <recommendedName>
        <fullName evidence="2">Xylanolytic transcriptional activator regulatory domain-containing protein</fullName>
    </recommendedName>
</protein>
<evidence type="ECO:0000256" key="1">
    <source>
        <dbReference type="ARBA" id="ARBA00023242"/>
    </source>
</evidence>
<name>A0A9W9RLK1_PENBR</name>
<reference evidence="3" key="2">
    <citation type="journal article" date="2023" name="IMA Fungus">
        <title>Comparative genomic study of the Penicillium genus elucidates a diverse pangenome and 15 lateral gene transfer events.</title>
        <authorList>
            <person name="Petersen C."/>
            <person name="Sorensen T."/>
            <person name="Nielsen M.R."/>
            <person name="Sondergaard T.E."/>
            <person name="Sorensen J.L."/>
            <person name="Fitzpatrick D.A."/>
            <person name="Frisvad J.C."/>
            <person name="Nielsen K.L."/>
        </authorList>
    </citation>
    <scope>NUCLEOTIDE SEQUENCE</scope>
    <source>
        <strain evidence="3">IBT 35675</strain>
    </source>
</reference>
<dbReference type="CDD" id="cd12148">
    <property type="entry name" value="fungal_TF_MHR"/>
    <property type="match status" value="1"/>
</dbReference>
<dbReference type="Pfam" id="PF04082">
    <property type="entry name" value="Fungal_trans"/>
    <property type="match status" value="1"/>
</dbReference>
<proteinExistence type="predicted"/>
<gene>
    <name evidence="3" type="ORF">N7541_001973</name>
</gene>
<dbReference type="GO" id="GO:0008270">
    <property type="term" value="F:zinc ion binding"/>
    <property type="evidence" value="ECO:0007669"/>
    <property type="project" value="InterPro"/>
</dbReference>
<dbReference type="EMBL" id="JAPZBR010000002">
    <property type="protein sequence ID" value="KAJ5361129.1"/>
    <property type="molecule type" value="Genomic_DNA"/>
</dbReference>
<dbReference type="GO" id="GO:0003700">
    <property type="term" value="F:DNA-binding transcription factor activity"/>
    <property type="evidence" value="ECO:0007669"/>
    <property type="project" value="InterPro"/>
</dbReference>
<dbReference type="AlphaFoldDB" id="A0A9W9RLK1"/>
<keyword evidence="4" id="KW-1185">Reference proteome</keyword>
<accession>A0A9W9RLK1</accession>
<evidence type="ECO:0000259" key="2">
    <source>
        <dbReference type="Pfam" id="PF04082"/>
    </source>
</evidence>
<reference evidence="3" key="1">
    <citation type="submission" date="2022-12" db="EMBL/GenBank/DDBJ databases">
        <authorList>
            <person name="Petersen C."/>
        </authorList>
    </citation>
    <scope>NUCLEOTIDE SEQUENCE</scope>
    <source>
        <strain evidence="3">IBT 35675</strain>
    </source>
</reference>
<dbReference type="Proteomes" id="UP001148299">
    <property type="component" value="Unassembled WGS sequence"/>
</dbReference>
<dbReference type="PANTHER" id="PTHR46910:SF12">
    <property type="entry name" value="REGULATORY PROTEIN CAT8"/>
    <property type="match status" value="1"/>
</dbReference>
<comment type="caution">
    <text evidence="3">The sequence shown here is derived from an EMBL/GenBank/DDBJ whole genome shotgun (WGS) entry which is preliminary data.</text>
</comment>
<dbReference type="PANTHER" id="PTHR46910">
    <property type="entry name" value="TRANSCRIPTION FACTOR PDR1"/>
    <property type="match status" value="1"/>
</dbReference>
<dbReference type="InterPro" id="IPR050987">
    <property type="entry name" value="AtrR-like"/>
</dbReference>
<keyword evidence="1" id="KW-0539">Nucleus</keyword>
<evidence type="ECO:0000313" key="4">
    <source>
        <dbReference type="Proteomes" id="UP001148299"/>
    </source>
</evidence>
<sequence length="354" mass="39412">MGVGEIELRKRLWWSVYVLDRLTSILHGIPPLINDVDVDNDLPIDCHLHDLEASELSHPLPGERTGVFVFLQYVSLGRKLSRILDLLYTTTQRRDGARKITELDRDLRVWIQNLKTSGINLDIGSTNFQHSVDISVQPYENATIWLQLMSSITMNFIHRPGLSFDDTTADFGICLRACLDSSTTILSLIEGLQVPRWLRNLSLIGPATVFQSSLVHIYLHLKHTISKPDGLPSLDTSMGVISKGISLLKSDAQSSLVNQATGNFYRQSLREITETLETLLSSLPMVSQSFLGPDSVVNDDTSTTADTLDEQYWGGNALDALNYMNAFDWMGNPSSPFMGFMDFGGSLESEGRSV</sequence>
<feature type="domain" description="Xylanolytic transcriptional activator regulatory" evidence="2">
    <location>
        <begin position="5"/>
        <end position="111"/>
    </location>
</feature>
<dbReference type="GO" id="GO:0006351">
    <property type="term" value="P:DNA-templated transcription"/>
    <property type="evidence" value="ECO:0007669"/>
    <property type="project" value="InterPro"/>
</dbReference>
<evidence type="ECO:0000313" key="3">
    <source>
        <dbReference type="EMBL" id="KAJ5361129.1"/>
    </source>
</evidence>
<organism evidence="3 4">
    <name type="scientific">Penicillium brevicompactum</name>
    <dbReference type="NCBI Taxonomy" id="5074"/>
    <lineage>
        <taxon>Eukaryota</taxon>
        <taxon>Fungi</taxon>
        <taxon>Dikarya</taxon>
        <taxon>Ascomycota</taxon>
        <taxon>Pezizomycotina</taxon>
        <taxon>Eurotiomycetes</taxon>
        <taxon>Eurotiomycetidae</taxon>
        <taxon>Eurotiales</taxon>
        <taxon>Aspergillaceae</taxon>
        <taxon>Penicillium</taxon>
    </lineage>
</organism>